<dbReference type="InterPro" id="IPR000409">
    <property type="entry name" value="BEACH_dom"/>
</dbReference>
<gene>
    <name evidence="3" type="ORF">IFM89_010227</name>
</gene>
<evidence type="ECO:0000259" key="1">
    <source>
        <dbReference type="PROSITE" id="PS50011"/>
    </source>
</evidence>
<dbReference type="PROSITE" id="PS50197">
    <property type="entry name" value="BEACH"/>
    <property type="match status" value="1"/>
</dbReference>
<dbReference type="SMART" id="SM01026">
    <property type="entry name" value="Beach"/>
    <property type="match status" value="1"/>
</dbReference>
<dbReference type="Gene3D" id="1.10.510.10">
    <property type="entry name" value="Transferase(Phosphotransferase) domain 1"/>
    <property type="match status" value="2"/>
</dbReference>
<dbReference type="SUPFAM" id="SSF56112">
    <property type="entry name" value="Protein kinase-like (PK-like)"/>
    <property type="match status" value="2"/>
</dbReference>
<name>A0A835MDM9_9MAGN</name>
<dbReference type="GO" id="GO:0005524">
    <property type="term" value="F:ATP binding"/>
    <property type="evidence" value="ECO:0007669"/>
    <property type="project" value="InterPro"/>
</dbReference>
<dbReference type="SUPFAM" id="SSF81837">
    <property type="entry name" value="BEACH domain"/>
    <property type="match status" value="1"/>
</dbReference>
<evidence type="ECO:0000313" key="4">
    <source>
        <dbReference type="Proteomes" id="UP000631114"/>
    </source>
</evidence>
<evidence type="ECO:0000259" key="2">
    <source>
        <dbReference type="PROSITE" id="PS50197"/>
    </source>
</evidence>
<dbReference type="InterPro" id="IPR036372">
    <property type="entry name" value="BEACH_dom_sf"/>
</dbReference>
<evidence type="ECO:0000313" key="3">
    <source>
        <dbReference type="EMBL" id="KAF9619916.1"/>
    </source>
</evidence>
<comment type="caution">
    <text evidence="3">The sequence shown here is derived from an EMBL/GenBank/DDBJ whole genome shotgun (WGS) entry which is preliminary data.</text>
</comment>
<dbReference type="Pfam" id="PF02138">
    <property type="entry name" value="Beach"/>
    <property type="match status" value="1"/>
</dbReference>
<dbReference type="GO" id="GO:0004672">
    <property type="term" value="F:protein kinase activity"/>
    <property type="evidence" value="ECO:0007669"/>
    <property type="project" value="InterPro"/>
</dbReference>
<feature type="non-terminal residue" evidence="3">
    <location>
        <position position="1028"/>
    </location>
</feature>
<evidence type="ECO:0008006" key="5">
    <source>
        <dbReference type="Google" id="ProtNLM"/>
    </source>
</evidence>
<protein>
    <recommendedName>
        <fullName evidence="5">Inactive serine/threonine-protein kinase lvsG</fullName>
    </recommendedName>
</protein>
<dbReference type="EMBL" id="JADFTS010000002">
    <property type="protein sequence ID" value="KAF9619916.1"/>
    <property type="molecule type" value="Genomic_DNA"/>
</dbReference>
<dbReference type="PANTHER" id="PTHR46866:SF1">
    <property type="entry name" value="GH12955P"/>
    <property type="match status" value="1"/>
</dbReference>
<feature type="domain" description="Protein kinase" evidence="1">
    <location>
        <begin position="107"/>
        <end position="438"/>
    </location>
</feature>
<dbReference type="Gene3D" id="1.10.1540.10">
    <property type="entry name" value="BEACH domain"/>
    <property type="match status" value="1"/>
</dbReference>
<organism evidence="3 4">
    <name type="scientific">Coptis chinensis</name>
    <dbReference type="NCBI Taxonomy" id="261450"/>
    <lineage>
        <taxon>Eukaryota</taxon>
        <taxon>Viridiplantae</taxon>
        <taxon>Streptophyta</taxon>
        <taxon>Embryophyta</taxon>
        <taxon>Tracheophyta</taxon>
        <taxon>Spermatophyta</taxon>
        <taxon>Magnoliopsida</taxon>
        <taxon>Ranunculales</taxon>
        <taxon>Ranunculaceae</taxon>
        <taxon>Coptidoideae</taxon>
        <taxon>Coptis</taxon>
    </lineage>
</organism>
<dbReference type="InterPro" id="IPR011009">
    <property type="entry name" value="Kinase-like_dom_sf"/>
</dbReference>
<dbReference type="CDD" id="cd06071">
    <property type="entry name" value="Beach"/>
    <property type="match status" value="1"/>
</dbReference>
<dbReference type="AlphaFoldDB" id="A0A835MDM9"/>
<dbReference type="PANTHER" id="PTHR46866">
    <property type="entry name" value="GH12955P"/>
    <property type="match status" value="1"/>
</dbReference>
<accession>A0A835MDM9</accession>
<dbReference type="InterPro" id="IPR000719">
    <property type="entry name" value="Prot_kinase_dom"/>
</dbReference>
<proteinExistence type="predicted"/>
<reference evidence="3 4" key="1">
    <citation type="submission" date="2020-10" db="EMBL/GenBank/DDBJ databases">
        <title>The Coptis chinensis genome and diversification of protoberbering-type alkaloids.</title>
        <authorList>
            <person name="Wang B."/>
            <person name="Shu S."/>
            <person name="Song C."/>
            <person name="Liu Y."/>
        </authorList>
    </citation>
    <scope>NUCLEOTIDE SEQUENCE [LARGE SCALE GENOMIC DNA]</scope>
    <source>
        <strain evidence="3">HL-2020</strain>
        <tissue evidence="3">Leaf</tissue>
    </source>
</reference>
<sequence>MEEETCLDCLEREIKKDFSDKLIFSYGISSPSYTALPFASSALVQTSSEHGEVPPHFQLVRIPDCTNDCLTNYIDSFCSESLEHNEYVHHCKSGHGKFSCDRTITALAPLACIRKGSYAELENIARNYLSGTLEEHVISSVSNLVEGKPTGRDAVNFLSLIGVPSFDEDSVPGCLRHPNIAPVLGVLKTDGYSNVVIPKAPYTLENVLHFSLNALESEWNIRFLVYQILSALAYLHSLGIAHGNLCPSSVMLSDLFWVWLSVFDKPRVKVKPSLVHDDESLRCSTKDCPCRALYADLKLPLLIDWPSDFKRWWNGEISNYDYLLVLNRLAGRRWGDHTFHTVMPWVIDFSLRPDESSDVGWRDLEKSKWRLAKGNEQLDFTYSTSEVPHHVSDECLSELAVCSYKARRLPLSILRTAVRSVYEPNEYPSNMQRLYQWTPDECIPEFYHDPRIFTSLHPGMNDLAVPPWANSPEEFIKLHRDALESNHVSEQIHHWIDITFGYKMSGQAAVAAKNVMLPSSEPTMLRSVGRRQLFTRPHPMRRVKKTEYQESLCFLAGDLQDLEEAASFCEDASYLSPIYHYHQGTIVDNVKAVEKPCIRLSNPEISEENGSAKGFSKSSDTDSSNLVEYFEVEDNGSMGFQELSLWKQKLSEFGPFSEDIAADIFSAGCILAELHLKRPLFNMTSFTAYLETGILPGLMQELPPNVALLVEACIQREWRRRPSVKCLLESPYFTATIRSSYLFIAPLHLLVEVGYQLQYAAKFARQGSLNAMGASTAELCAPHCLALLVSPLSDTKAEWAYILLKEFLKCLKPQAVKSLVLPAIQKILQAADYSHLKVSLLQDSFMREIWTKIGKEAYLEMIHPLVIFNLSIAPHKNSSSAASVLLMGCCDEFGVPVTVHQTLLPLIHSFGKGLCADGIDVLVRIGSLMGDSFIVKHILPFLRNVVLSSIDVSNLDKPEPIQSWNALAVIDSLVTLDGLAAVLAREVVIRELVQDRGCLHVKVLMQTNLELPVLQVLLTLFTFSLSHL</sequence>
<feature type="domain" description="BEACH" evidence="2">
    <location>
        <begin position="297"/>
        <end position="570"/>
    </location>
</feature>
<dbReference type="PROSITE" id="PS50011">
    <property type="entry name" value="PROTEIN_KINASE_DOM"/>
    <property type="match status" value="1"/>
</dbReference>
<dbReference type="Proteomes" id="UP000631114">
    <property type="component" value="Unassembled WGS sequence"/>
</dbReference>
<dbReference type="OrthoDB" id="29306at2759"/>
<keyword evidence="4" id="KW-1185">Reference proteome</keyword>